<sequence length="163" mass="18905">MNSQNLSEQILSRIQQVDEKIIKPQSRLSSEGFKPEQTQLHLCFLKGRRRGLMESLKLLNETWGSSNETGLKPYLKRLGRTPEEQLALNQPAMEWCEERLNALKSFMSQILNEGRRQRAEGLRERVLPYGTDGRFELFKSSKKFDADVGRRQHGFPTQDQLPT</sequence>
<keyword evidence="2" id="KW-1185">Reference proteome</keyword>
<gene>
    <name evidence="1" type="ORF">VB854_22115</name>
</gene>
<protein>
    <submittedName>
        <fullName evidence="1">Uncharacterized protein</fullName>
    </submittedName>
</protein>
<dbReference type="Proteomes" id="UP001301728">
    <property type="component" value="Unassembled WGS sequence"/>
</dbReference>
<proteinExistence type="predicted"/>
<evidence type="ECO:0000313" key="1">
    <source>
        <dbReference type="EMBL" id="MEA5521638.1"/>
    </source>
</evidence>
<reference evidence="1 2" key="1">
    <citation type="submission" date="2023-12" db="EMBL/GenBank/DDBJ databases">
        <title>Baltic Sea Cyanobacteria.</title>
        <authorList>
            <person name="Delbaje E."/>
            <person name="Fewer D.P."/>
            <person name="Shishido T.K."/>
        </authorList>
    </citation>
    <scope>NUCLEOTIDE SEQUENCE [LARGE SCALE GENOMIC DNA]</scope>
    <source>
        <strain evidence="1 2">CCNP 1315</strain>
    </source>
</reference>
<dbReference type="RefSeq" id="WP_323219890.1">
    <property type="nucleotide sequence ID" value="NZ_JAYGHT010000135.1"/>
</dbReference>
<dbReference type="EMBL" id="JAYGHT010000135">
    <property type="protein sequence ID" value="MEA5521638.1"/>
    <property type="molecule type" value="Genomic_DNA"/>
</dbReference>
<evidence type="ECO:0000313" key="2">
    <source>
        <dbReference type="Proteomes" id="UP001301728"/>
    </source>
</evidence>
<comment type="caution">
    <text evidence="1">The sequence shown here is derived from an EMBL/GenBank/DDBJ whole genome shotgun (WGS) entry which is preliminary data.</text>
</comment>
<name>A0ABU5U678_9CYAN</name>
<organism evidence="1 2">
    <name type="scientific">Limnoraphis robusta CCNP1315</name>
    <dbReference type="NCBI Taxonomy" id="3110306"/>
    <lineage>
        <taxon>Bacteria</taxon>
        <taxon>Bacillati</taxon>
        <taxon>Cyanobacteriota</taxon>
        <taxon>Cyanophyceae</taxon>
        <taxon>Oscillatoriophycideae</taxon>
        <taxon>Oscillatoriales</taxon>
        <taxon>Sirenicapillariaceae</taxon>
        <taxon>Limnoraphis</taxon>
    </lineage>
</organism>
<accession>A0ABU5U678</accession>